<evidence type="ECO:0000313" key="2">
    <source>
        <dbReference type="Proteomes" id="UP000077734"/>
    </source>
</evidence>
<comment type="caution">
    <text evidence="1">The sequence shown here is derived from an EMBL/GenBank/DDBJ whole genome shotgun (WGS) entry which is preliminary data.</text>
</comment>
<sequence length="67" mass="7850">MSYAIRQTYSNYQTGEHWTRVAKKRWKTQCGAEKAAQMFYRWVTMPDGKTRTEESDAEVILLKGKTS</sequence>
<dbReference type="AlphaFoldDB" id="A0A291IFH9"/>
<protein>
    <submittedName>
        <fullName evidence="1">Uncharacterized protein</fullName>
    </submittedName>
</protein>
<accession>A0A291IFH9</accession>
<organism evidence="1 2">
    <name type="scientific">Methylomonas koyamae</name>
    <dbReference type="NCBI Taxonomy" id="702114"/>
    <lineage>
        <taxon>Bacteria</taxon>
        <taxon>Pseudomonadati</taxon>
        <taxon>Pseudomonadota</taxon>
        <taxon>Gammaproteobacteria</taxon>
        <taxon>Methylococcales</taxon>
        <taxon>Methylococcaceae</taxon>
        <taxon>Methylomonas</taxon>
    </lineage>
</organism>
<dbReference type="RefSeq" id="WP_064024559.1">
    <property type="nucleotide sequence ID" value="NZ_CP023669.1"/>
</dbReference>
<evidence type="ECO:0000313" key="1">
    <source>
        <dbReference type="EMBL" id="OAI29799.1"/>
    </source>
</evidence>
<keyword evidence="2" id="KW-1185">Reference proteome</keyword>
<dbReference type="KEGG" id="mko:MKLM6_0830"/>
<name>A0A291IFH9_9GAMM</name>
<dbReference type="EMBL" id="LUUL01000025">
    <property type="protein sequence ID" value="OAI29799.1"/>
    <property type="molecule type" value="Genomic_DNA"/>
</dbReference>
<gene>
    <name evidence="1" type="ORF">A1356_22870</name>
</gene>
<proteinExistence type="predicted"/>
<dbReference type="Proteomes" id="UP000077734">
    <property type="component" value="Unassembled WGS sequence"/>
</dbReference>
<reference evidence="1 2" key="1">
    <citation type="submission" date="2016-03" db="EMBL/GenBank/DDBJ databases">
        <authorList>
            <person name="Heylen K."/>
            <person name="De Vos P."/>
            <person name="Vekeman B."/>
        </authorList>
    </citation>
    <scope>NUCLEOTIDE SEQUENCE [LARGE SCALE GENOMIC DNA]</scope>
    <source>
        <strain evidence="1 2">R-49807</strain>
    </source>
</reference>